<keyword evidence="2" id="KW-1185">Reference proteome</keyword>
<gene>
    <name evidence="1" type="ORF">ACH5RR_040796</name>
</gene>
<dbReference type="Proteomes" id="UP001630127">
    <property type="component" value="Unassembled WGS sequence"/>
</dbReference>
<proteinExistence type="predicted"/>
<evidence type="ECO:0000313" key="2">
    <source>
        <dbReference type="Proteomes" id="UP001630127"/>
    </source>
</evidence>
<organism evidence="1 2">
    <name type="scientific">Cinchona calisaya</name>
    <dbReference type="NCBI Taxonomy" id="153742"/>
    <lineage>
        <taxon>Eukaryota</taxon>
        <taxon>Viridiplantae</taxon>
        <taxon>Streptophyta</taxon>
        <taxon>Embryophyta</taxon>
        <taxon>Tracheophyta</taxon>
        <taxon>Spermatophyta</taxon>
        <taxon>Magnoliopsida</taxon>
        <taxon>eudicotyledons</taxon>
        <taxon>Gunneridae</taxon>
        <taxon>Pentapetalae</taxon>
        <taxon>asterids</taxon>
        <taxon>lamiids</taxon>
        <taxon>Gentianales</taxon>
        <taxon>Rubiaceae</taxon>
        <taxon>Cinchonoideae</taxon>
        <taxon>Cinchoneae</taxon>
        <taxon>Cinchona</taxon>
    </lineage>
</organism>
<name>A0ABD2XXS9_9GENT</name>
<reference evidence="1 2" key="1">
    <citation type="submission" date="2024-11" db="EMBL/GenBank/DDBJ databases">
        <title>A near-complete genome assembly of Cinchona calisaya.</title>
        <authorList>
            <person name="Lian D.C."/>
            <person name="Zhao X.W."/>
            <person name="Wei L."/>
        </authorList>
    </citation>
    <scope>NUCLEOTIDE SEQUENCE [LARGE SCALE GENOMIC DNA]</scope>
    <source>
        <tissue evidence="1">Nenye</tissue>
    </source>
</reference>
<sequence length="100" mass="10872">MDVLSHMQKEGSTNGILPCKSLIFNSLKMNFSQYFSERDNFGSNVDASNSINITDDVRAFAPNENFTLVARNIGSTAISNFNSKASESGGSDMANKIEPN</sequence>
<protein>
    <submittedName>
        <fullName evidence="1">Uncharacterized protein</fullName>
    </submittedName>
</protein>
<dbReference type="AlphaFoldDB" id="A0ABD2XXS9"/>
<dbReference type="EMBL" id="JBJUIK010000017">
    <property type="protein sequence ID" value="KAL3498064.1"/>
    <property type="molecule type" value="Genomic_DNA"/>
</dbReference>
<accession>A0ABD2XXS9</accession>
<comment type="caution">
    <text evidence="1">The sequence shown here is derived from an EMBL/GenBank/DDBJ whole genome shotgun (WGS) entry which is preliminary data.</text>
</comment>
<evidence type="ECO:0000313" key="1">
    <source>
        <dbReference type="EMBL" id="KAL3498064.1"/>
    </source>
</evidence>